<sequence length="295" mass="32784">MLLFSKNVLCRKNTLLASCLCVAVITASCSKPENQPKTDTASAQASTLTETPTAIDTVSDYTPNPKWETLLVGSEINYPPFEFQDSNSRPTGFEVELLQEIGKAEEFNVQFLHHDRTKIKETLDNNKYRIWASALSIKPERAEVMDFTTPIISSEIIAGVIDNEKNANIKTAADLQGKKIAVNKNAKTTSEYALKLSGSEQFVVPLESFYFSVREVFSGKADAVISDNRVLDYYITQYPNIKIKTIDLNSGKKDLAFAVKKGDTQLLTKLNSGLAKVKENGTYDRLMQKWFGGVS</sequence>
<dbReference type="SMART" id="SM00079">
    <property type="entry name" value="PBPe"/>
    <property type="match status" value="1"/>
</dbReference>
<dbReference type="SUPFAM" id="SSF53850">
    <property type="entry name" value="Periplasmic binding protein-like II"/>
    <property type="match status" value="1"/>
</dbReference>
<keyword evidence="2 3" id="KW-0732">Signal</keyword>
<protein>
    <submittedName>
        <fullName evidence="6">Putative ABC transporter substrate binding protein</fullName>
    </submittedName>
</protein>
<dbReference type="eggNOG" id="COG0834">
    <property type="taxonomic scope" value="Bacteria"/>
</dbReference>
<keyword evidence="7" id="KW-1185">Reference proteome</keyword>
<proteinExistence type="inferred from homology"/>
<feature type="domain" description="Solute-binding protein family 3/N-terminal" evidence="4">
    <location>
        <begin position="69"/>
        <end position="294"/>
    </location>
</feature>
<organism evidence="6 7">
    <name type="scientific">Moraxella macacae 0408225</name>
    <dbReference type="NCBI Taxonomy" id="1230338"/>
    <lineage>
        <taxon>Bacteria</taxon>
        <taxon>Pseudomonadati</taxon>
        <taxon>Pseudomonadota</taxon>
        <taxon>Gammaproteobacteria</taxon>
        <taxon>Moraxellales</taxon>
        <taxon>Moraxellaceae</taxon>
        <taxon>Moraxella</taxon>
    </lineage>
</organism>
<feature type="domain" description="Ionotropic glutamate receptor C-terminal" evidence="5">
    <location>
        <begin position="69"/>
        <end position="293"/>
    </location>
</feature>
<dbReference type="GO" id="GO:0016020">
    <property type="term" value="C:membrane"/>
    <property type="evidence" value="ECO:0007669"/>
    <property type="project" value="InterPro"/>
</dbReference>
<evidence type="ECO:0000313" key="6">
    <source>
        <dbReference type="EMBL" id="ELA08085.1"/>
    </source>
</evidence>
<evidence type="ECO:0000256" key="2">
    <source>
        <dbReference type="ARBA" id="ARBA00022729"/>
    </source>
</evidence>
<dbReference type="PROSITE" id="PS51257">
    <property type="entry name" value="PROKAR_LIPOPROTEIN"/>
    <property type="match status" value="1"/>
</dbReference>
<gene>
    <name evidence="6" type="ORF">MOMA_05976</name>
</gene>
<dbReference type="PANTHER" id="PTHR35936:SF19">
    <property type="entry name" value="AMINO-ACID-BINDING PROTEIN YXEM-RELATED"/>
    <property type="match status" value="1"/>
</dbReference>
<accession>L2F5D3</accession>
<dbReference type="Pfam" id="PF00497">
    <property type="entry name" value="SBP_bac_3"/>
    <property type="match status" value="1"/>
</dbReference>
<dbReference type="PANTHER" id="PTHR35936">
    <property type="entry name" value="MEMBRANE-BOUND LYTIC MUREIN TRANSGLYCOSYLASE F"/>
    <property type="match status" value="1"/>
</dbReference>
<evidence type="ECO:0000256" key="1">
    <source>
        <dbReference type="ARBA" id="ARBA00010333"/>
    </source>
</evidence>
<dbReference type="GO" id="GO:0015276">
    <property type="term" value="F:ligand-gated monoatomic ion channel activity"/>
    <property type="evidence" value="ECO:0007669"/>
    <property type="project" value="InterPro"/>
</dbReference>
<dbReference type="STRING" id="1230338.MOMA_05976"/>
<feature type="chain" id="PRO_5003957929" evidence="3">
    <location>
        <begin position="18"/>
        <end position="295"/>
    </location>
</feature>
<evidence type="ECO:0000313" key="7">
    <source>
        <dbReference type="Proteomes" id="UP000023795"/>
    </source>
</evidence>
<comment type="similarity">
    <text evidence="1">Belongs to the bacterial solute-binding protein 3 family.</text>
</comment>
<dbReference type="OrthoDB" id="9799090at2"/>
<dbReference type="RefSeq" id="WP_009501597.1">
    <property type="nucleotide sequence ID" value="NZ_ANIN01000002.1"/>
</dbReference>
<reference evidence="6 7" key="1">
    <citation type="journal article" date="2013" name="Genome Announc.">
        <title>Genome Sequence of Moraxella macacae 0408225, a Novel Bacterial Species Isolated from a Cynomolgus Macaque with Epistaxis.</title>
        <authorList>
            <person name="Ladner J.T."/>
            <person name="Whitehouse C.A."/>
            <person name="Koroleva G.I."/>
            <person name="Palacios G.F."/>
        </authorList>
    </citation>
    <scope>NUCLEOTIDE SEQUENCE [LARGE SCALE GENOMIC DNA]</scope>
    <source>
        <strain evidence="6 7">0408225</strain>
    </source>
</reference>
<dbReference type="Gene3D" id="3.40.190.10">
    <property type="entry name" value="Periplasmic binding protein-like II"/>
    <property type="match status" value="2"/>
</dbReference>
<dbReference type="InterPro" id="IPR001638">
    <property type="entry name" value="Solute-binding_3/MltF_N"/>
</dbReference>
<evidence type="ECO:0000256" key="3">
    <source>
        <dbReference type="SAM" id="SignalP"/>
    </source>
</evidence>
<comment type="caution">
    <text evidence="6">The sequence shown here is derived from an EMBL/GenBank/DDBJ whole genome shotgun (WGS) entry which is preliminary data.</text>
</comment>
<dbReference type="InterPro" id="IPR001320">
    <property type="entry name" value="Iontro_rcpt_C"/>
</dbReference>
<dbReference type="AlphaFoldDB" id="L2F5D3"/>
<evidence type="ECO:0000259" key="4">
    <source>
        <dbReference type="SMART" id="SM00062"/>
    </source>
</evidence>
<evidence type="ECO:0000259" key="5">
    <source>
        <dbReference type="SMART" id="SM00079"/>
    </source>
</evidence>
<feature type="signal peptide" evidence="3">
    <location>
        <begin position="1"/>
        <end position="17"/>
    </location>
</feature>
<dbReference type="SMART" id="SM00062">
    <property type="entry name" value="PBPb"/>
    <property type="match status" value="1"/>
</dbReference>
<dbReference type="PATRIC" id="fig|1230338.3.peg.1272"/>
<dbReference type="Proteomes" id="UP000023795">
    <property type="component" value="Unassembled WGS sequence"/>
</dbReference>
<name>L2F5D3_9GAMM</name>
<dbReference type="EMBL" id="ANIN01000002">
    <property type="protein sequence ID" value="ELA08085.1"/>
    <property type="molecule type" value="Genomic_DNA"/>
</dbReference>